<dbReference type="InterPro" id="IPR049492">
    <property type="entry name" value="BD-FAE-like_dom"/>
</dbReference>
<protein>
    <submittedName>
        <fullName evidence="3">Alpha/beta hydrolase</fullName>
    </submittedName>
</protein>
<proteinExistence type="predicted"/>
<dbReference type="EMBL" id="CP157390">
    <property type="protein sequence ID" value="XBM48853.1"/>
    <property type="molecule type" value="Genomic_DNA"/>
</dbReference>
<reference evidence="3" key="1">
    <citation type="submission" date="2024-05" db="EMBL/GenBank/DDBJ databases">
        <title>The Natural Products Discovery Center: Release of the First 8490 Sequenced Strains for Exploring Actinobacteria Biosynthetic Diversity.</title>
        <authorList>
            <person name="Kalkreuter E."/>
            <person name="Kautsar S.A."/>
            <person name="Yang D."/>
            <person name="Bader C.D."/>
            <person name="Teijaro C.N."/>
            <person name="Fluegel L."/>
            <person name="Davis C.M."/>
            <person name="Simpson J.R."/>
            <person name="Lauterbach L."/>
            <person name="Steele A.D."/>
            <person name="Gui C."/>
            <person name="Meng S."/>
            <person name="Li G."/>
            <person name="Viehrig K."/>
            <person name="Ye F."/>
            <person name="Su P."/>
            <person name="Kiefer A.F."/>
            <person name="Nichols A."/>
            <person name="Cepeda A.J."/>
            <person name="Yan W."/>
            <person name="Fan B."/>
            <person name="Jiang Y."/>
            <person name="Adhikari A."/>
            <person name="Zheng C.-J."/>
            <person name="Schuster L."/>
            <person name="Cowan T.M."/>
            <person name="Smanski M.J."/>
            <person name="Chevrette M.G."/>
            <person name="de Carvalho L.P.S."/>
            <person name="Shen B."/>
        </authorList>
    </citation>
    <scope>NUCLEOTIDE SEQUENCE</scope>
    <source>
        <strain evidence="3">NPDC080035</strain>
    </source>
</reference>
<dbReference type="GO" id="GO:0016787">
    <property type="term" value="F:hydrolase activity"/>
    <property type="evidence" value="ECO:0007669"/>
    <property type="project" value="UniProtKB-KW"/>
</dbReference>
<dbReference type="Pfam" id="PF20434">
    <property type="entry name" value="BD-FAE"/>
    <property type="match status" value="1"/>
</dbReference>
<keyword evidence="1 3" id="KW-0378">Hydrolase</keyword>
<gene>
    <name evidence="3" type="ORF">AAME72_03095</name>
</gene>
<dbReference type="SUPFAM" id="SSF53474">
    <property type="entry name" value="alpha/beta-Hydrolases"/>
    <property type="match status" value="1"/>
</dbReference>
<evidence type="ECO:0000256" key="1">
    <source>
        <dbReference type="ARBA" id="ARBA00022801"/>
    </source>
</evidence>
<evidence type="ECO:0000259" key="2">
    <source>
        <dbReference type="Pfam" id="PF20434"/>
    </source>
</evidence>
<dbReference type="InterPro" id="IPR029058">
    <property type="entry name" value="AB_hydrolase_fold"/>
</dbReference>
<dbReference type="Gene3D" id="3.40.50.1820">
    <property type="entry name" value="alpha/beta hydrolase"/>
    <property type="match status" value="1"/>
</dbReference>
<name>A0AAU7GFE0_9MICO</name>
<dbReference type="PANTHER" id="PTHR48081">
    <property type="entry name" value="AB HYDROLASE SUPERFAMILY PROTEIN C4A8.06C"/>
    <property type="match status" value="1"/>
</dbReference>
<accession>A0AAU7GFE0</accession>
<dbReference type="InterPro" id="IPR050300">
    <property type="entry name" value="GDXG_lipolytic_enzyme"/>
</dbReference>
<sequence length="356" mass="37974">MKVASSAELPRRPLLRPRTRRVVSVLLVVVLVLLIVGSVASSSPWPSALVIRSVFAKGAADTVAEMTPYVPTSGVRAELGVRYAPGSPDTTLDAFRPEAGSEPLPAVVWIHGGAWISGASADVDPYLRILAAHGYATIGLNYTVGPEAQYPTAVRQLNDALAYLNANAARFRIDSGRIVLAGDSAGSQLASQLAVLTTSPDYAHLMGMRPALERDQLVGVVLNCGVYDLDALADLTGIEAWGFKTALWSYSGDKDWSQTSVGSTMSTIRHVTPQFPPTYISGGNGDGLTWMESLPMARALQEQGVDVTQLFWAADHEPALPHEYQFHLKFTEARQALDATLSFLAERTGGGAAAGR</sequence>
<evidence type="ECO:0000313" key="3">
    <source>
        <dbReference type="EMBL" id="XBM48853.1"/>
    </source>
</evidence>
<organism evidence="3">
    <name type="scientific">Leifsonia sp. NPDC080035</name>
    <dbReference type="NCBI Taxonomy" id="3143936"/>
    <lineage>
        <taxon>Bacteria</taxon>
        <taxon>Bacillati</taxon>
        <taxon>Actinomycetota</taxon>
        <taxon>Actinomycetes</taxon>
        <taxon>Micrococcales</taxon>
        <taxon>Microbacteriaceae</taxon>
        <taxon>Leifsonia</taxon>
    </lineage>
</organism>
<dbReference type="RefSeq" id="WP_348788774.1">
    <property type="nucleotide sequence ID" value="NZ_CP157390.1"/>
</dbReference>
<dbReference type="AlphaFoldDB" id="A0AAU7GFE0"/>
<feature type="domain" description="BD-FAE-like" evidence="2">
    <location>
        <begin position="92"/>
        <end position="288"/>
    </location>
</feature>